<feature type="compositionally biased region" description="Basic and acidic residues" evidence="1">
    <location>
        <begin position="1"/>
        <end position="12"/>
    </location>
</feature>
<reference evidence="2" key="1">
    <citation type="submission" date="2016-08" db="EMBL/GenBank/DDBJ databases">
        <authorList>
            <person name="Seilhamer J.J."/>
        </authorList>
    </citation>
    <scope>NUCLEOTIDE SEQUENCE</scope>
    <source>
        <strain evidence="2">86</strain>
    </source>
</reference>
<name>A0A212L879_9HYPH</name>
<protein>
    <submittedName>
        <fullName evidence="2">Uncharacterized protein</fullName>
    </submittedName>
</protein>
<sequence>MEAAGDRLDHPQAGRTSGGHGLRRPTGVRGLRSRRLRACPKFYWGGHPASNPVLVRVATFALGAL</sequence>
<evidence type="ECO:0000256" key="1">
    <source>
        <dbReference type="SAM" id="MobiDB-lite"/>
    </source>
</evidence>
<evidence type="ECO:0000313" key="2">
    <source>
        <dbReference type="EMBL" id="SCM73783.1"/>
    </source>
</evidence>
<accession>A0A212L879</accession>
<dbReference type="AlphaFoldDB" id="A0A212L879"/>
<gene>
    <name evidence="2" type="ORF">KL86PLE_120080</name>
</gene>
<organism evidence="2">
    <name type="scientific">uncultured Pleomorphomonas sp</name>
    <dbReference type="NCBI Taxonomy" id="442121"/>
    <lineage>
        <taxon>Bacteria</taxon>
        <taxon>Pseudomonadati</taxon>
        <taxon>Pseudomonadota</taxon>
        <taxon>Alphaproteobacteria</taxon>
        <taxon>Hyphomicrobiales</taxon>
        <taxon>Pleomorphomonadaceae</taxon>
        <taxon>Pleomorphomonas</taxon>
        <taxon>environmental samples</taxon>
    </lineage>
</organism>
<dbReference type="EMBL" id="FMJD01000004">
    <property type="protein sequence ID" value="SCM73783.1"/>
    <property type="molecule type" value="Genomic_DNA"/>
</dbReference>
<proteinExistence type="predicted"/>
<feature type="region of interest" description="Disordered" evidence="1">
    <location>
        <begin position="1"/>
        <end position="32"/>
    </location>
</feature>